<dbReference type="FunFam" id="1.10.287.370:FF:000007">
    <property type="entry name" value="UXT isoform 1"/>
    <property type="match status" value="1"/>
</dbReference>
<dbReference type="RefSeq" id="XP_018670294.1">
    <property type="nucleotide sequence ID" value="XM_018814749.2"/>
</dbReference>
<gene>
    <name evidence="4" type="primary">LOC100179830</name>
</gene>
<dbReference type="CDD" id="cd23158">
    <property type="entry name" value="Prefoldin_UXT"/>
    <property type="match status" value="1"/>
</dbReference>
<accession>F7A9T3</accession>
<evidence type="ECO:0000313" key="4">
    <source>
        <dbReference type="Ensembl" id="ENSCINP00000023632.2"/>
    </source>
</evidence>
<dbReference type="InterPro" id="IPR004127">
    <property type="entry name" value="Prefoldin_subunit_alpha"/>
</dbReference>
<dbReference type="Ensembl" id="ENSCINT00000023878.2">
    <property type="protein sequence ID" value="ENSCINP00000023632.2"/>
    <property type="gene ID" value="ENSCING00000012729.2"/>
</dbReference>
<reference evidence="4" key="2">
    <citation type="journal article" date="2008" name="Genome Biol.">
        <title>Improved genome assembly and evidence-based global gene model set for the chordate Ciona intestinalis: new insight into intron and operon populations.</title>
        <authorList>
            <person name="Satou Y."/>
            <person name="Mineta K."/>
            <person name="Ogasawara M."/>
            <person name="Sasakura Y."/>
            <person name="Shoguchi E."/>
            <person name="Ueno K."/>
            <person name="Yamada L."/>
            <person name="Matsumoto J."/>
            <person name="Wasserscheid J."/>
            <person name="Dewar K."/>
            <person name="Wiley G.B."/>
            <person name="Macmil S.L."/>
            <person name="Roe B.A."/>
            <person name="Zeller R.W."/>
            <person name="Hastings K.E."/>
            <person name="Lemaire P."/>
            <person name="Lindquist E."/>
            <person name="Endo T."/>
            <person name="Hotta K."/>
            <person name="Inaba K."/>
        </authorList>
    </citation>
    <scope>NUCLEOTIDE SEQUENCE [LARGE SCALE GENOMIC DNA]</scope>
    <source>
        <strain evidence="4">wild type</strain>
    </source>
</reference>
<comment type="similarity">
    <text evidence="1">Belongs to the UXT family.</text>
</comment>
<dbReference type="FunCoup" id="F7A9T3">
    <property type="interactions" value="48"/>
</dbReference>
<keyword evidence="5" id="KW-1185">Reference proteome</keyword>
<reference evidence="4" key="4">
    <citation type="submission" date="2025-09" db="UniProtKB">
        <authorList>
            <consortium name="Ensembl"/>
        </authorList>
    </citation>
    <scope>IDENTIFICATION</scope>
</reference>
<reference evidence="4" key="3">
    <citation type="submission" date="2025-08" db="UniProtKB">
        <authorList>
            <consortium name="Ensembl"/>
        </authorList>
    </citation>
    <scope>IDENTIFICATION</scope>
</reference>
<dbReference type="PRINTS" id="PR01502">
    <property type="entry name" value="UXTPROTEIN"/>
</dbReference>
<dbReference type="Pfam" id="PF02996">
    <property type="entry name" value="Prefoldin"/>
    <property type="match status" value="1"/>
</dbReference>
<dbReference type="Proteomes" id="UP000008144">
    <property type="component" value="Chromosome 1"/>
</dbReference>
<evidence type="ECO:0000256" key="3">
    <source>
        <dbReference type="ARBA" id="ARBA00082448"/>
    </source>
</evidence>
<protein>
    <recommendedName>
        <fullName evidence="2">Protein UXT</fullName>
    </recommendedName>
    <alternativeName>
        <fullName evidence="3">Ubiquitously expressed transcript protein</fullName>
    </alternativeName>
</protein>
<dbReference type="GeneTree" id="ENSGT00390000018078"/>
<dbReference type="PANTHER" id="PTHR13345">
    <property type="entry name" value="MEDIATOR OF RNA POLYMERASE II TRANSCRIPTION SUBUNIT 10"/>
    <property type="match status" value="1"/>
</dbReference>
<name>F7A9T3_CIOIN</name>
<dbReference type="SUPFAM" id="SSF46579">
    <property type="entry name" value="Prefoldin"/>
    <property type="match status" value="1"/>
</dbReference>
<dbReference type="InterPro" id="IPR009053">
    <property type="entry name" value="Prefoldin"/>
</dbReference>
<dbReference type="EMBL" id="EAAA01000278">
    <property type="status" value="NOT_ANNOTATED_CDS"/>
    <property type="molecule type" value="Genomic_DNA"/>
</dbReference>
<dbReference type="OMA" id="HMPDGYK"/>
<dbReference type="HOGENOM" id="CLU_121199_1_0_1"/>
<evidence type="ECO:0000256" key="2">
    <source>
        <dbReference type="ARBA" id="ARBA00070776"/>
    </source>
</evidence>
<dbReference type="Gene3D" id="1.10.287.370">
    <property type="match status" value="1"/>
</dbReference>
<dbReference type="GO" id="GO:0016592">
    <property type="term" value="C:mediator complex"/>
    <property type="evidence" value="ECO:0000318"/>
    <property type="project" value="GO_Central"/>
</dbReference>
<proteinExistence type="inferred from homology"/>
<accession>A0A1W5BHA2</accession>
<sequence length="145" mass="16536">MATRSEAIPEKVLKYEALLNETLRGDLLKLTKLRDKCYEEISQYLQLQIIIERREVDGTKPLKAQVDLGCDFYAQAIVEDPSKIFVCVGYGFYVEFTDKEALAFIKKKTERITATAEKLTIEMASVRAQIRLVLEGLKELQGLSE</sequence>
<dbReference type="GO" id="GO:0000785">
    <property type="term" value="C:chromatin"/>
    <property type="evidence" value="ECO:0000318"/>
    <property type="project" value="GO_Central"/>
</dbReference>
<evidence type="ECO:0000313" key="5">
    <source>
        <dbReference type="Proteomes" id="UP000008144"/>
    </source>
</evidence>
<dbReference type="GO" id="GO:0000122">
    <property type="term" value="P:negative regulation of transcription by RNA polymerase II"/>
    <property type="evidence" value="ECO:0007669"/>
    <property type="project" value="InterPro"/>
</dbReference>
<dbReference type="STRING" id="7719.ENSCINP00000023632"/>
<dbReference type="GeneID" id="100179830"/>
<dbReference type="InParanoid" id="F7A9T3"/>
<organism evidence="4 5">
    <name type="scientific">Ciona intestinalis</name>
    <name type="common">Transparent sea squirt</name>
    <name type="synonym">Ascidia intestinalis</name>
    <dbReference type="NCBI Taxonomy" id="7719"/>
    <lineage>
        <taxon>Eukaryota</taxon>
        <taxon>Metazoa</taxon>
        <taxon>Chordata</taxon>
        <taxon>Tunicata</taxon>
        <taxon>Ascidiacea</taxon>
        <taxon>Phlebobranchia</taxon>
        <taxon>Cionidae</taxon>
        <taxon>Ciona</taxon>
    </lineage>
</organism>
<dbReference type="KEGG" id="cin:100179830"/>
<reference evidence="5" key="1">
    <citation type="journal article" date="2002" name="Science">
        <title>The draft genome of Ciona intestinalis: insights into chordate and vertebrate origins.</title>
        <authorList>
            <person name="Dehal P."/>
            <person name="Satou Y."/>
            <person name="Campbell R.K."/>
            <person name="Chapman J."/>
            <person name="Degnan B."/>
            <person name="De Tomaso A."/>
            <person name="Davidson B."/>
            <person name="Di Gregorio A."/>
            <person name="Gelpke M."/>
            <person name="Goodstein D.M."/>
            <person name="Harafuji N."/>
            <person name="Hastings K.E."/>
            <person name="Ho I."/>
            <person name="Hotta K."/>
            <person name="Huang W."/>
            <person name="Kawashima T."/>
            <person name="Lemaire P."/>
            <person name="Martinez D."/>
            <person name="Meinertzhagen I.A."/>
            <person name="Necula S."/>
            <person name="Nonaka M."/>
            <person name="Putnam N."/>
            <person name="Rash S."/>
            <person name="Saiga H."/>
            <person name="Satake M."/>
            <person name="Terry A."/>
            <person name="Yamada L."/>
            <person name="Wang H.G."/>
            <person name="Awazu S."/>
            <person name="Azumi K."/>
            <person name="Boore J."/>
            <person name="Branno M."/>
            <person name="Chin-Bow S."/>
            <person name="DeSantis R."/>
            <person name="Doyle S."/>
            <person name="Francino P."/>
            <person name="Keys D.N."/>
            <person name="Haga S."/>
            <person name="Hayashi H."/>
            <person name="Hino K."/>
            <person name="Imai K.S."/>
            <person name="Inaba K."/>
            <person name="Kano S."/>
            <person name="Kobayashi K."/>
            <person name="Kobayashi M."/>
            <person name="Lee B.I."/>
            <person name="Makabe K.W."/>
            <person name="Manohar C."/>
            <person name="Matassi G."/>
            <person name="Medina M."/>
            <person name="Mochizuki Y."/>
            <person name="Mount S."/>
            <person name="Morishita T."/>
            <person name="Miura S."/>
            <person name="Nakayama A."/>
            <person name="Nishizaka S."/>
            <person name="Nomoto H."/>
            <person name="Ohta F."/>
            <person name="Oishi K."/>
            <person name="Rigoutsos I."/>
            <person name="Sano M."/>
            <person name="Sasaki A."/>
            <person name="Sasakura Y."/>
            <person name="Shoguchi E."/>
            <person name="Shin-i T."/>
            <person name="Spagnuolo A."/>
            <person name="Stainier D."/>
            <person name="Suzuki M.M."/>
            <person name="Tassy O."/>
            <person name="Takatori N."/>
            <person name="Tokuoka M."/>
            <person name="Yagi K."/>
            <person name="Yoshizaki F."/>
            <person name="Wada S."/>
            <person name="Zhang C."/>
            <person name="Hyatt P.D."/>
            <person name="Larimer F."/>
            <person name="Detter C."/>
            <person name="Doggett N."/>
            <person name="Glavina T."/>
            <person name="Hawkins T."/>
            <person name="Richardson P."/>
            <person name="Lucas S."/>
            <person name="Kohara Y."/>
            <person name="Levine M."/>
            <person name="Satoh N."/>
            <person name="Rokhsar D.S."/>
        </authorList>
    </citation>
    <scope>NUCLEOTIDE SEQUENCE [LARGE SCALE GENOMIC DNA]</scope>
</reference>
<dbReference type="GO" id="GO:0003714">
    <property type="term" value="F:transcription corepressor activity"/>
    <property type="evidence" value="ECO:0000318"/>
    <property type="project" value="GO_Central"/>
</dbReference>
<dbReference type="InterPro" id="IPR003994">
    <property type="entry name" value="UXT"/>
</dbReference>
<dbReference type="AlphaFoldDB" id="F7A9T3"/>
<dbReference type="OrthoDB" id="433124at2759"/>
<evidence type="ECO:0000256" key="1">
    <source>
        <dbReference type="ARBA" id="ARBA00007666"/>
    </source>
</evidence>
<dbReference type="PANTHER" id="PTHR13345:SF9">
    <property type="entry name" value="PROTEIN UXT"/>
    <property type="match status" value="1"/>
</dbReference>